<dbReference type="Proteomes" id="UP000717634">
    <property type="component" value="Unassembled WGS sequence"/>
</dbReference>
<evidence type="ECO:0000313" key="2">
    <source>
        <dbReference type="Proteomes" id="UP000717634"/>
    </source>
</evidence>
<dbReference type="RefSeq" id="WP_210427906.1">
    <property type="nucleotide sequence ID" value="NZ_JAAVTK010000001.1"/>
</dbReference>
<organism evidence="1 2">
    <name type="scientific">Hymenobacter artigasi</name>
    <dbReference type="NCBI Taxonomy" id="2719616"/>
    <lineage>
        <taxon>Bacteria</taxon>
        <taxon>Pseudomonadati</taxon>
        <taxon>Bacteroidota</taxon>
        <taxon>Cytophagia</taxon>
        <taxon>Cytophagales</taxon>
        <taxon>Hymenobacteraceae</taxon>
        <taxon>Hymenobacter</taxon>
    </lineage>
</organism>
<dbReference type="EMBL" id="JAAVTK010000001">
    <property type="protein sequence ID" value="NKI87895.1"/>
    <property type="molecule type" value="Genomic_DNA"/>
</dbReference>
<sequence length="60" mass="6676">MADLIDQLVNQVSRVNLNAQYHAAPTLSPKHLLNEIVGGQESSFLSTRFILQKLLIKTPC</sequence>
<keyword evidence="2" id="KW-1185">Reference proteome</keyword>
<reference evidence="1 2" key="1">
    <citation type="submission" date="2020-03" db="EMBL/GenBank/DDBJ databases">
        <title>Genomic Encyclopedia of Type Strains, Phase IV (KMG-V): Genome sequencing to study the core and pangenomes of soil and plant-associated prokaryotes.</title>
        <authorList>
            <person name="Whitman W."/>
        </authorList>
    </citation>
    <scope>NUCLEOTIDE SEQUENCE [LARGE SCALE GENOMIC DNA]</scope>
    <source>
        <strain evidence="1 2">1B</strain>
    </source>
</reference>
<proteinExistence type="predicted"/>
<comment type="caution">
    <text evidence="1">The sequence shown here is derived from an EMBL/GenBank/DDBJ whole genome shotgun (WGS) entry which is preliminary data.</text>
</comment>
<accession>A0ABX1HDD1</accession>
<gene>
    <name evidence="1" type="ORF">HBN54_000474</name>
</gene>
<evidence type="ECO:0000313" key="1">
    <source>
        <dbReference type="EMBL" id="NKI87895.1"/>
    </source>
</evidence>
<protein>
    <submittedName>
        <fullName evidence="1">Uncharacterized protein</fullName>
    </submittedName>
</protein>
<name>A0ABX1HDD1_9BACT</name>